<organism evidence="2 3">
    <name type="scientific">Suillus plorans</name>
    <dbReference type="NCBI Taxonomy" id="116603"/>
    <lineage>
        <taxon>Eukaryota</taxon>
        <taxon>Fungi</taxon>
        <taxon>Dikarya</taxon>
        <taxon>Basidiomycota</taxon>
        <taxon>Agaricomycotina</taxon>
        <taxon>Agaricomycetes</taxon>
        <taxon>Agaricomycetidae</taxon>
        <taxon>Boletales</taxon>
        <taxon>Suillineae</taxon>
        <taxon>Suillaceae</taxon>
        <taxon>Suillus</taxon>
    </lineage>
</organism>
<protein>
    <submittedName>
        <fullName evidence="2">Uncharacterized protein</fullName>
    </submittedName>
</protein>
<comment type="caution">
    <text evidence="2">The sequence shown here is derived from an EMBL/GenBank/DDBJ whole genome shotgun (WGS) entry which is preliminary data.</text>
</comment>
<dbReference type="RefSeq" id="XP_041162752.1">
    <property type="nucleotide sequence ID" value="XM_041306163.1"/>
</dbReference>
<proteinExistence type="predicted"/>
<name>A0A9P7DLJ1_9AGAM</name>
<accession>A0A9P7DLJ1</accession>
<reference evidence="2" key="1">
    <citation type="journal article" date="2020" name="New Phytol.">
        <title>Comparative genomics reveals dynamic genome evolution in host specialist ectomycorrhizal fungi.</title>
        <authorList>
            <person name="Lofgren L.A."/>
            <person name="Nguyen N.H."/>
            <person name="Vilgalys R."/>
            <person name="Ruytinx J."/>
            <person name="Liao H.L."/>
            <person name="Branco S."/>
            <person name="Kuo A."/>
            <person name="LaButti K."/>
            <person name="Lipzen A."/>
            <person name="Andreopoulos W."/>
            <person name="Pangilinan J."/>
            <person name="Riley R."/>
            <person name="Hundley H."/>
            <person name="Na H."/>
            <person name="Barry K."/>
            <person name="Grigoriev I.V."/>
            <person name="Stajich J.E."/>
            <person name="Kennedy P.G."/>
        </authorList>
    </citation>
    <scope>NUCLEOTIDE SEQUENCE</scope>
    <source>
        <strain evidence="2">S12</strain>
    </source>
</reference>
<dbReference type="GeneID" id="64599927"/>
<keyword evidence="3" id="KW-1185">Reference proteome</keyword>
<feature type="compositionally biased region" description="Polar residues" evidence="1">
    <location>
        <begin position="76"/>
        <end position="86"/>
    </location>
</feature>
<dbReference type="AlphaFoldDB" id="A0A9P7DLJ1"/>
<evidence type="ECO:0000313" key="3">
    <source>
        <dbReference type="Proteomes" id="UP000719766"/>
    </source>
</evidence>
<dbReference type="EMBL" id="JABBWE010000015">
    <property type="protein sequence ID" value="KAG1797799.1"/>
    <property type="molecule type" value="Genomic_DNA"/>
</dbReference>
<dbReference type="OrthoDB" id="2689952at2759"/>
<gene>
    <name evidence="2" type="ORF">HD556DRAFT_1440760</name>
</gene>
<evidence type="ECO:0000313" key="2">
    <source>
        <dbReference type="EMBL" id="KAG1797799.1"/>
    </source>
</evidence>
<dbReference type="Proteomes" id="UP000719766">
    <property type="component" value="Unassembled WGS sequence"/>
</dbReference>
<sequence length="220" mass="23049">MPPHTVAIPKKKQAKCKEPVEASGTPLVSLRLDATSTDEPGRRSGCANAGTGGMNAQLEKIGAVLEAPSQVHRPKGSTSLGSTAPVNPQAPEPLCGKGQGRRPKVTPPPYSSPAATNVPNTPHVDVSTVEPLQPLNILFCQAGGRFRFTMHAPTVPPDPDLSNLHAPVDRKVAAKPDYKTVTGPSQANLVALPARFLDQNIDPALRGINVVEPQSFEGGC</sequence>
<evidence type="ECO:0000256" key="1">
    <source>
        <dbReference type="SAM" id="MobiDB-lite"/>
    </source>
</evidence>
<feature type="region of interest" description="Disordered" evidence="1">
    <location>
        <begin position="70"/>
        <end position="122"/>
    </location>
</feature>
<feature type="region of interest" description="Disordered" evidence="1">
    <location>
        <begin position="1"/>
        <end position="53"/>
    </location>
</feature>